<feature type="compositionally biased region" description="Basic and acidic residues" evidence="1">
    <location>
        <begin position="55"/>
        <end position="71"/>
    </location>
</feature>
<keyword evidence="3" id="KW-1185">Reference proteome</keyword>
<sequence>VTPCVFITGNRLLEKCSSTTNVLVGDLQRTRWLKQTTNKVHEEKTSANKQPGGRLTHDRTDAFQRERDEKKKTRNATLPFTPKQRRPAVRAPLYRGSA</sequence>
<dbReference type="EMBL" id="JACVVK020000052">
    <property type="protein sequence ID" value="KAK7498194.1"/>
    <property type="molecule type" value="Genomic_DNA"/>
</dbReference>
<reference evidence="2 3" key="1">
    <citation type="journal article" date="2023" name="Sci. Data">
        <title>Genome assembly of the Korean intertidal mud-creeper Batillaria attramentaria.</title>
        <authorList>
            <person name="Patra A.K."/>
            <person name="Ho P.T."/>
            <person name="Jun S."/>
            <person name="Lee S.J."/>
            <person name="Kim Y."/>
            <person name="Won Y.J."/>
        </authorList>
    </citation>
    <scope>NUCLEOTIDE SEQUENCE [LARGE SCALE GENOMIC DNA]</scope>
    <source>
        <strain evidence="2">Wonlab-2016</strain>
    </source>
</reference>
<evidence type="ECO:0000313" key="2">
    <source>
        <dbReference type="EMBL" id="KAK7498194.1"/>
    </source>
</evidence>
<dbReference type="Proteomes" id="UP001519460">
    <property type="component" value="Unassembled WGS sequence"/>
</dbReference>
<evidence type="ECO:0000313" key="3">
    <source>
        <dbReference type="Proteomes" id="UP001519460"/>
    </source>
</evidence>
<gene>
    <name evidence="2" type="ORF">BaRGS_00010454</name>
</gene>
<evidence type="ECO:0000256" key="1">
    <source>
        <dbReference type="SAM" id="MobiDB-lite"/>
    </source>
</evidence>
<feature type="non-terminal residue" evidence="2">
    <location>
        <position position="1"/>
    </location>
</feature>
<comment type="caution">
    <text evidence="2">The sequence shown here is derived from an EMBL/GenBank/DDBJ whole genome shotgun (WGS) entry which is preliminary data.</text>
</comment>
<dbReference type="AlphaFoldDB" id="A0ABD0LF47"/>
<protein>
    <submittedName>
        <fullName evidence="2">Uncharacterized protein</fullName>
    </submittedName>
</protein>
<name>A0ABD0LF47_9CAEN</name>
<organism evidence="2 3">
    <name type="scientific">Batillaria attramentaria</name>
    <dbReference type="NCBI Taxonomy" id="370345"/>
    <lineage>
        <taxon>Eukaryota</taxon>
        <taxon>Metazoa</taxon>
        <taxon>Spiralia</taxon>
        <taxon>Lophotrochozoa</taxon>
        <taxon>Mollusca</taxon>
        <taxon>Gastropoda</taxon>
        <taxon>Caenogastropoda</taxon>
        <taxon>Sorbeoconcha</taxon>
        <taxon>Cerithioidea</taxon>
        <taxon>Batillariidae</taxon>
        <taxon>Batillaria</taxon>
    </lineage>
</organism>
<accession>A0ABD0LF47</accession>
<proteinExistence type="predicted"/>
<feature type="region of interest" description="Disordered" evidence="1">
    <location>
        <begin position="37"/>
        <end position="98"/>
    </location>
</feature>